<dbReference type="InterPro" id="IPR000157">
    <property type="entry name" value="TIR_dom"/>
</dbReference>
<keyword evidence="1" id="KW-1133">Transmembrane helix</keyword>
<reference evidence="3 4" key="1">
    <citation type="submission" date="2016-11" db="EMBL/GenBank/DDBJ databases">
        <authorList>
            <person name="Jaros S."/>
            <person name="Januszkiewicz K."/>
            <person name="Wedrychowicz H."/>
        </authorList>
    </citation>
    <scope>NUCLEOTIDE SEQUENCE [LARGE SCALE GENOMIC DNA]</scope>
    <source>
        <strain evidence="3 4">DSM 8605</strain>
    </source>
</reference>
<organism evidence="3 4">
    <name type="scientific">Clostridium grantii DSM 8605</name>
    <dbReference type="NCBI Taxonomy" id="1121316"/>
    <lineage>
        <taxon>Bacteria</taxon>
        <taxon>Bacillati</taxon>
        <taxon>Bacillota</taxon>
        <taxon>Clostridia</taxon>
        <taxon>Eubacteriales</taxon>
        <taxon>Clostridiaceae</taxon>
        <taxon>Clostridium</taxon>
    </lineage>
</organism>
<dbReference type="Gene3D" id="3.40.50.10140">
    <property type="entry name" value="Toll/interleukin-1 receptor homology (TIR) domain"/>
    <property type="match status" value="1"/>
</dbReference>
<dbReference type="SMART" id="SM00635">
    <property type="entry name" value="BID_2"/>
    <property type="match status" value="1"/>
</dbReference>
<feature type="domain" description="TIR" evidence="2">
    <location>
        <begin position="1"/>
        <end position="121"/>
    </location>
</feature>
<evidence type="ECO:0000256" key="1">
    <source>
        <dbReference type="SAM" id="Phobius"/>
    </source>
</evidence>
<dbReference type="GO" id="GO:0007165">
    <property type="term" value="P:signal transduction"/>
    <property type="evidence" value="ECO:0007669"/>
    <property type="project" value="InterPro"/>
</dbReference>
<dbReference type="InterPro" id="IPR008964">
    <property type="entry name" value="Invasin/intimin_cell_adhesion"/>
</dbReference>
<dbReference type="Proteomes" id="UP000184447">
    <property type="component" value="Unassembled WGS sequence"/>
</dbReference>
<evidence type="ECO:0000313" key="3">
    <source>
        <dbReference type="EMBL" id="SHH19868.1"/>
    </source>
</evidence>
<dbReference type="AlphaFoldDB" id="A0A1M5R125"/>
<evidence type="ECO:0000259" key="2">
    <source>
        <dbReference type="PROSITE" id="PS50104"/>
    </source>
</evidence>
<dbReference type="OrthoDB" id="411361at2"/>
<dbReference type="Pfam" id="PF13676">
    <property type="entry name" value="TIR_2"/>
    <property type="match status" value="1"/>
</dbReference>
<protein>
    <submittedName>
        <fullName evidence="3">Ig-like domain (Group 2)</fullName>
    </submittedName>
</protein>
<dbReference type="STRING" id="1121316.SAMN02745207_00410"/>
<dbReference type="PROSITE" id="PS50104">
    <property type="entry name" value="TIR"/>
    <property type="match status" value="1"/>
</dbReference>
<dbReference type="SUPFAM" id="SSF69304">
    <property type="entry name" value="Tricorn protease N-terminal domain"/>
    <property type="match status" value="1"/>
</dbReference>
<gene>
    <name evidence="3" type="ORF">SAMN02745207_00410</name>
</gene>
<keyword evidence="1" id="KW-0812">Transmembrane</keyword>
<sequence>MDYDVFISYSTKDKKIAETVCSTLELDNVKCWIAPRDILPGTNYGEAIVEAIEKCRIMVLIFSDNANKSRHVTNELERALNYNKIIVPFKIEDVVPCKKIEYFLSASQWIEALANPIKSKIVELSTIIRRILNEGGEVEGNSKNPSKVTSKINENRKNIKNTNNNFLAIALKHLKKFGDKNKKKKIIIGGCILIGVIFIGTIIGYVNDSSLDEAVSVDKEVLTTTNSNNNNKSNTDTSTEKEPIKEPILVENATISDVELLVYTGKEYKLNVIIIPNNADNKNIIWKSDDVNIAEVDSEGVVVGRNLGTASITATTEDGNIDMVCHVTVEKGSLLQNLNFIETNRKNLHAGKEILLSQKYIYYNQNGKLYRSMYDGSEKILLTDILEKDSEIAVLDKYIYFISVKENEYYFYRILSDGSKQAEVITSLKSIGSFLGDKYNSGHGDPIIRYSKKDFDFSVFRDKVYFKYTNLYQYDRLYDYCENRWHIAYYDPDNGEIKSEISMSIDKLQEDSTEFNYFVETWLGSGCLFYTYTQNNGLFKKEIGREEKLLSNVVPTNILSDEENVYYIDQDYSSLNRMSLEGTLNEKLYDNVTYFTMTDFDEILFVSGENIYKVDKNFKTQPIKIGDGVEKFIYAGDYLYYYLPDLSIKRINIETSEEQIITEGIKE</sequence>
<dbReference type="EMBL" id="FQXM01000002">
    <property type="protein sequence ID" value="SHH19868.1"/>
    <property type="molecule type" value="Genomic_DNA"/>
</dbReference>
<dbReference type="RefSeq" id="WP_073336460.1">
    <property type="nucleotide sequence ID" value="NZ_FQXM01000002.1"/>
</dbReference>
<proteinExistence type="predicted"/>
<name>A0A1M5R125_9CLOT</name>
<dbReference type="InterPro" id="IPR003343">
    <property type="entry name" value="Big_2"/>
</dbReference>
<accession>A0A1M5R125</accession>
<evidence type="ECO:0000313" key="4">
    <source>
        <dbReference type="Proteomes" id="UP000184447"/>
    </source>
</evidence>
<dbReference type="InterPro" id="IPR035897">
    <property type="entry name" value="Toll_tir_struct_dom_sf"/>
</dbReference>
<dbReference type="SMART" id="SM00255">
    <property type="entry name" value="TIR"/>
    <property type="match status" value="1"/>
</dbReference>
<dbReference type="SUPFAM" id="SSF52200">
    <property type="entry name" value="Toll/Interleukin receptor TIR domain"/>
    <property type="match status" value="1"/>
</dbReference>
<keyword evidence="4" id="KW-1185">Reference proteome</keyword>
<feature type="transmembrane region" description="Helical" evidence="1">
    <location>
        <begin position="186"/>
        <end position="206"/>
    </location>
</feature>
<dbReference type="Gene3D" id="2.60.40.1080">
    <property type="match status" value="1"/>
</dbReference>
<dbReference type="Pfam" id="PF02368">
    <property type="entry name" value="Big_2"/>
    <property type="match status" value="1"/>
</dbReference>
<dbReference type="SUPFAM" id="SSF49373">
    <property type="entry name" value="Invasin/intimin cell-adhesion fragments"/>
    <property type="match status" value="1"/>
</dbReference>
<keyword evidence="1" id="KW-0472">Membrane</keyword>